<keyword evidence="7" id="KW-0547">Nucleotide-binding</keyword>
<feature type="compositionally biased region" description="Polar residues" evidence="12">
    <location>
        <begin position="1517"/>
        <end position="1532"/>
    </location>
</feature>
<protein>
    <recommendedName>
        <fullName evidence="2">non-specific serine/threonine protein kinase</fullName>
        <ecNumber evidence="2">2.7.11.1</ecNumber>
    </recommendedName>
</protein>
<feature type="compositionally biased region" description="Basic and acidic residues" evidence="12">
    <location>
        <begin position="752"/>
        <end position="770"/>
    </location>
</feature>
<evidence type="ECO:0000256" key="1">
    <source>
        <dbReference type="ARBA" id="ARBA00004496"/>
    </source>
</evidence>
<dbReference type="EMBL" id="JAAQVJ010000023">
    <property type="protein sequence ID" value="KAF3899578.1"/>
    <property type="molecule type" value="Genomic_DNA"/>
</dbReference>
<evidence type="ECO:0000313" key="16">
    <source>
        <dbReference type="Proteomes" id="UP000749309"/>
    </source>
</evidence>
<feature type="compositionally biased region" description="Low complexity" evidence="12">
    <location>
        <begin position="1207"/>
        <end position="1225"/>
    </location>
</feature>
<dbReference type="GO" id="GO:0035556">
    <property type="term" value="P:intracellular signal transduction"/>
    <property type="evidence" value="ECO:0007669"/>
    <property type="project" value="TreeGrafter"/>
</dbReference>
<comment type="subcellular location">
    <subcellularLocation>
        <location evidence="1">Cytoplasm</location>
    </subcellularLocation>
</comment>
<evidence type="ECO:0000256" key="10">
    <source>
        <dbReference type="ARBA" id="ARBA00047899"/>
    </source>
</evidence>
<gene>
    <name evidence="15" type="ORF">GY632_1207</name>
</gene>
<dbReference type="Gene3D" id="3.30.200.20">
    <property type="entry name" value="Phosphorylase Kinase, domain 1"/>
    <property type="match status" value="1"/>
</dbReference>
<feature type="compositionally biased region" description="Polar residues" evidence="12">
    <location>
        <begin position="822"/>
        <end position="836"/>
    </location>
</feature>
<dbReference type="InterPro" id="IPR000719">
    <property type="entry name" value="Prot_kinase_dom"/>
</dbReference>
<dbReference type="SUPFAM" id="SSF47923">
    <property type="entry name" value="Ypt/Rab-GAP domain of gyp1p"/>
    <property type="match status" value="2"/>
</dbReference>
<feature type="compositionally biased region" description="Basic and acidic residues" evidence="12">
    <location>
        <begin position="604"/>
        <end position="628"/>
    </location>
</feature>
<dbReference type="SUPFAM" id="SSF56112">
    <property type="entry name" value="Protein kinase-like (PK-like)"/>
    <property type="match status" value="1"/>
</dbReference>
<feature type="domain" description="Protein kinase" evidence="13">
    <location>
        <begin position="1646"/>
        <end position="1906"/>
    </location>
</feature>
<comment type="caution">
    <text evidence="15">The sequence shown here is derived from an EMBL/GenBank/DDBJ whole genome shotgun (WGS) entry which is preliminary data.</text>
</comment>
<evidence type="ECO:0000259" key="13">
    <source>
        <dbReference type="PROSITE" id="PS50011"/>
    </source>
</evidence>
<evidence type="ECO:0000256" key="3">
    <source>
        <dbReference type="ARBA" id="ARBA00022490"/>
    </source>
</evidence>
<dbReference type="FunFam" id="1.10.472.80:FF:000038">
    <property type="entry name" value="TBC1 domain family member 5"/>
    <property type="match status" value="1"/>
</dbReference>
<dbReference type="Gene3D" id="1.10.510.10">
    <property type="entry name" value="Transferase(Phosphotransferase) domain 1"/>
    <property type="match status" value="1"/>
</dbReference>
<evidence type="ECO:0000256" key="12">
    <source>
        <dbReference type="SAM" id="MobiDB-lite"/>
    </source>
</evidence>
<comment type="catalytic activity">
    <reaction evidence="10">
        <text>L-threonyl-[protein] + ATP = O-phospho-L-threonyl-[protein] + ADP + H(+)</text>
        <dbReference type="Rhea" id="RHEA:46608"/>
        <dbReference type="Rhea" id="RHEA-COMP:11060"/>
        <dbReference type="Rhea" id="RHEA-COMP:11605"/>
        <dbReference type="ChEBI" id="CHEBI:15378"/>
        <dbReference type="ChEBI" id="CHEBI:30013"/>
        <dbReference type="ChEBI" id="CHEBI:30616"/>
        <dbReference type="ChEBI" id="CHEBI:61977"/>
        <dbReference type="ChEBI" id="CHEBI:456216"/>
        <dbReference type="EC" id="2.7.11.1"/>
    </reaction>
</comment>
<dbReference type="InterPro" id="IPR000195">
    <property type="entry name" value="Rab-GAP-TBC_dom"/>
</dbReference>
<dbReference type="SMART" id="SM00164">
    <property type="entry name" value="TBC"/>
    <property type="match status" value="1"/>
</dbReference>
<dbReference type="GO" id="GO:0005829">
    <property type="term" value="C:cytosol"/>
    <property type="evidence" value="ECO:0007669"/>
    <property type="project" value="TreeGrafter"/>
</dbReference>
<evidence type="ECO:0000256" key="7">
    <source>
        <dbReference type="ARBA" id="ARBA00022741"/>
    </source>
</evidence>
<feature type="domain" description="Rab-GAP TBC" evidence="14">
    <location>
        <begin position="39"/>
        <end position="306"/>
    </location>
</feature>
<keyword evidence="6" id="KW-0808">Transferase</keyword>
<feature type="region of interest" description="Disordered" evidence="12">
    <location>
        <begin position="818"/>
        <end position="889"/>
    </location>
</feature>
<dbReference type="FunFam" id="1.10.510.10:FF:000320">
    <property type="entry name" value="Serine/threonine protein kinase"/>
    <property type="match status" value="1"/>
</dbReference>
<evidence type="ECO:0000313" key="15">
    <source>
        <dbReference type="EMBL" id="KAF3899578.1"/>
    </source>
</evidence>
<dbReference type="Gene3D" id="1.10.472.80">
    <property type="entry name" value="Ypt/Rab-GAP domain of gyp1p, domain 3"/>
    <property type="match status" value="1"/>
</dbReference>
<feature type="compositionally biased region" description="Basic and acidic residues" evidence="12">
    <location>
        <begin position="1008"/>
        <end position="1019"/>
    </location>
</feature>
<evidence type="ECO:0000256" key="2">
    <source>
        <dbReference type="ARBA" id="ARBA00012513"/>
    </source>
</evidence>
<dbReference type="PROSITE" id="PS50086">
    <property type="entry name" value="TBC_RABGAP"/>
    <property type="match status" value="1"/>
</dbReference>
<dbReference type="SMART" id="SM00220">
    <property type="entry name" value="S_TKc"/>
    <property type="match status" value="1"/>
</dbReference>
<evidence type="ECO:0000256" key="8">
    <source>
        <dbReference type="ARBA" id="ARBA00022777"/>
    </source>
</evidence>
<evidence type="ECO:0000256" key="11">
    <source>
        <dbReference type="ARBA" id="ARBA00048679"/>
    </source>
</evidence>
<dbReference type="InterPro" id="IPR000014">
    <property type="entry name" value="PAS"/>
</dbReference>
<feature type="region of interest" description="Disordered" evidence="12">
    <location>
        <begin position="1006"/>
        <end position="1045"/>
    </location>
</feature>
<dbReference type="CDD" id="cd00130">
    <property type="entry name" value="PAS"/>
    <property type="match status" value="1"/>
</dbReference>
<dbReference type="CDD" id="cd14004">
    <property type="entry name" value="STKc_PASK"/>
    <property type="match status" value="1"/>
</dbReference>
<dbReference type="GO" id="GO:0004674">
    <property type="term" value="F:protein serine/threonine kinase activity"/>
    <property type="evidence" value="ECO:0007669"/>
    <property type="project" value="UniProtKB-KW"/>
</dbReference>
<evidence type="ECO:0000256" key="6">
    <source>
        <dbReference type="ARBA" id="ARBA00022679"/>
    </source>
</evidence>
<organism evidence="15 16">
    <name type="scientific">Trichophyton interdigitale</name>
    <dbReference type="NCBI Taxonomy" id="101480"/>
    <lineage>
        <taxon>Eukaryota</taxon>
        <taxon>Fungi</taxon>
        <taxon>Dikarya</taxon>
        <taxon>Ascomycota</taxon>
        <taxon>Pezizomycotina</taxon>
        <taxon>Eurotiomycetes</taxon>
        <taxon>Eurotiomycetidae</taxon>
        <taxon>Onygenales</taxon>
        <taxon>Arthrodermataceae</taxon>
        <taxon>Trichophyton</taxon>
    </lineage>
</organism>
<dbReference type="Proteomes" id="UP000749309">
    <property type="component" value="Unassembled WGS sequence"/>
</dbReference>
<dbReference type="EC" id="2.7.11.1" evidence="2"/>
<dbReference type="FunFam" id="1.10.8.270:FF:000031">
    <property type="entry name" value="TBC1 domain family member 5"/>
    <property type="match status" value="1"/>
</dbReference>
<evidence type="ECO:0000259" key="14">
    <source>
        <dbReference type="PROSITE" id="PS50086"/>
    </source>
</evidence>
<dbReference type="Pfam" id="PF25421">
    <property type="entry name" value="DUF7891"/>
    <property type="match status" value="1"/>
</dbReference>
<dbReference type="PANTHER" id="PTHR24346">
    <property type="entry name" value="MAP/MICROTUBULE AFFINITY-REGULATING KINASE"/>
    <property type="match status" value="1"/>
</dbReference>
<dbReference type="InterPro" id="IPR035969">
    <property type="entry name" value="Rab-GAP_TBC_sf"/>
</dbReference>
<proteinExistence type="predicted"/>
<dbReference type="InterPro" id="IPR011009">
    <property type="entry name" value="Kinase-like_dom_sf"/>
</dbReference>
<keyword evidence="9" id="KW-0067">ATP-binding</keyword>
<reference evidence="15" key="1">
    <citation type="submission" date="2020-03" db="EMBL/GenBank/DDBJ databases">
        <title>Whole Genome Sequence of Trichophyton interdigitale from India.</title>
        <authorList>
            <person name="Kumar P."/>
        </authorList>
    </citation>
    <scope>NUCLEOTIDE SEQUENCE</scope>
    <source>
        <strain evidence="15">UCMS-IGIB-CI14</strain>
    </source>
</reference>
<name>A0A9P4YK90_9EURO</name>
<keyword evidence="4" id="KW-0723">Serine/threonine-protein kinase</keyword>
<dbReference type="GO" id="GO:0045719">
    <property type="term" value="P:negative regulation of glycogen biosynthetic process"/>
    <property type="evidence" value="ECO:0007669"/>
    <property type="project" value="TreeGrafter"/>
</dbReference>
<dbReference type="GO" id="GO:0005524">
    <property type="term" value="F:ATP binding"/>
    <property type="evidence" value="ECO:0007669"/>
    <property type="project" value="UniProtKB-KW"/>
</dbReference>
<keyword evidence="8 15" id="KW-0418">Kinase</keyword>
<dbReference type="Pfam" id="PF00566">
    <property type="entry name" value="RabGAP-TBC"/>
    <property type="match status" value="1"/>
</dbReference>
<accession>A0A9P4YK90</accession>
<feature type="region of interest" description="Disordered" evidence="12">
    <location>
        <begin position="1196"/>
        <end position="1252"/>
    </location>
</feature>
<dbReference type="FunFam" id="3.30.200.20:FF:000314">
    <property type="entry name" value="Serine/threonine protein kinase"/>
    <property type="match status" value="1"/>
</dbReference>
<dbReference type="Gene3D" id="1.10.8.270">
    <property type="entry name" value="putative rabgap domain of human tbc1 domain family member 14 like domains"/>
    <property type="match status" value="1"/>
</dbReference>
<feature type="region of interest" description="Disordered" evidence="12">
    <location>
        <begin position="746"/>
        <end position="800"/>
    </location>
</feature>
<feature type="compositionally biased region" description="Low complexity" evidence="12">
    <location>
        <begin position="845"/>
        <end position="875"/>
    </location>
</feature>
<keyword evidence="5" id="KW-0597">Phosphoprotein</keyword>
<feature type="region of interest" description="Disordered" evidence="12">
    <location>
        <begin position="1512"/>
        <end position="1532"/>
    </location>
</feature>
<comment type="catalytic activity">
    <reaction evidence="11">
        <text>L-seryl-[protein] + ATP = O-phospho-L-seryl-[protein] + ADP + H(+)</text>
        <dbReference type="Rhea" id="RHEA:17989"/>
        <dbReference type="Rhea" id="RHEA-COMP:9863"/>
        <dbReference type="Rhea" id="RHEA-COMP:11604"/>
        <dbReference type="ChEBI" id="CHEBI:15378"/>
        <dbReference type="ChEBI" id="CHEBI:29999"/>
        <dbReference type="ChEBI" id="CHEBI:30616"/>
        <dbReference type="ChEBI" id="CHEBI:83421"/>
        <dbReference type="ChEBI" id="CHEBI:456216"/>
        <dbReference type="EC" id="2.7.11.1"/>
    </reaction>
</comment>
<dbReference type="PANTHER" id="PTHR24346:SF51">
    <property type="entry name" value="PAS DOMAIN-CONTAINING SERINE_THREONINE-PROTEIN KINASE"/>
    <property type="match status" value="1"/>
</dbReference>
<feature type="region of interest" description="Disordered" evidence="12">
    <location>
        <begin position="1566"/>
        <end position="1602"/>
    </location>
</feature>
<dbReference type="PROSITE" id="PS50011">
    <property type="entry name" value="PROTEIN_KINASE_DOM"/>
    <property type="match status" value="1"/>
</dbReference>
<evidence type="ECO:0000256" key="4">
    <source>
        <dbReference type="ARBA" id="ARBA00022527"/>
    </source>
</evidence>
<dbReference type="Pfam" id="PF00069">
    <property type="entry name" value="Pkinase"/>
    <property type="match status" value="1"/>
</dbReference>
<dbReference type="PROSITE" id="PS00108">
    <property type="entry name" value="PROTEIN_KINASE_ST"/>
    <property type="match status" value="1"/>
</dbReference>
<dbReference type="GO" id="GO:0005634">
    <property type="term" value="C:nucleus"/>
    <property type="evidence" value="ECO:0007669"/>
    <property type="project" value="TreeGrafter"/>
</dbReference>
<keyword evidence="3" id="KW-0963">Cytoplasm</keyword>
<dbReference type="InterPro" id="IPR008271">
    <property type="entry name" value="Ser/Thr_kinase_AS"/>
</dbReference>
<sequence>MRSVEESRALWNTTFHQPEIHSLHELKQVLEAGEKGSNPCEDGLRSACWKAFLLHKEIDRTQWSIQLSDSREAYTSVKQHFLKYIDNPDELSSTVDPLAEDAESPWESLRRDEQIRAEISQDVERCLQENSFFHDPIVKLRLLNILFVFVKLNPDLGYRQGMHELLAPILWVVTQDAIDLQSLNEDVAFAAAGEQALMLQSLDPTYIEHDSFILFCAIMQTAKEFYEHNDSKSGGGGGSEVSSIIARSQHIHLGILRKVDPELADHLVAIEVLPQIFLTRWIRLLFGREFPFDDVLAVWDLIIAENVRASLIDTICVSMLLRIRWQLMEADYSTALSLLLRYPSPEPIKPRTFVLDGLYLEHNTTCEGASYLVHKYSGRHIPQTIQHSASPPPRIGMSLPSRQKSRSITRDIFNSPNSSPNRLTAKRLDSIFQDVSEGLYRRAEGWGVTKAVRGAVTEARRNMQGLQAGGTNSALFSHDGPVWDSPSPPRLSLATVRELQLRVATMEQRNKDLAMMLEDALGVLHAQQALSGADGEKGAEAEGSLSTIMNDAVATIRKVKTCLEDASIPLDSAGAEGEVHRPSLARSSEDSPARGRAQAAIDHAPARAESSEKDEEKAIAAAEDKISMKEPQPPQAPPSSVTAATNSNSNSNSNSTLSAKTGDNNINHTTASVKAHLSRPTRTSVRDSSFSWILGDDQARPSFATSASAPPEQRRVPLKSIFDDPEAQGDSRTAAGGLLLSDLQHAPQSMQRRQESPGERVGIHNGDGRFDSSQMYSPRDTRTSSNCEGEMSENPKSLSIDTSSVDYDYLARSPLLEHDHGLSSSGLPRIRQSSRAPSLPFALTSSSSIPPLSQSQPNNNNNNNNNSNSKSSIPSTHLPSDGTVSPGVEDLYRFPSESLHSFSFAKQSDDLLNNRQNLLKRSIDFLRDRIGLATNDSGQTDGPAQMSDENEIQWMMDILSRSNLLGSYDAANYSVGPATGPPVPEAGGNIFDRAFGAYQTYSPADIKSPQDRFSGREQQHLSPVTLERATPRTRGRKSAPSSRRVSLKRTFTDIGSLSQHGKSMGAITEPYSAVEFHSNRSTSSFGFGCMTPTMHVHSGKSSLPTQAVFTTETKPKWTILAANDLACLIFGVTQSEFRKVSILDLIQRERREWLASKLQGTQIPTPESEYRHEESPLKAAPGKLFGLGSGVTAQLLSKPPSRVTRKANALNSSPSSSAASDSGSGSSNGNGNGNNGTKQPKNPNHSSKKSRGVLLCGEVVPIQKRNGTTGSASLWVMEKRGGLIWVVEEITEHAVTMEFDDRGRVTSVSGDTEQIWDRMMIQRGSSIFKLLPNVPERFPTGCGKPDFSKINEQRHFTAFGARDDNSIPLTLTPVSGSHAFRISCFPHIAGMMVLCAKTLKIISANSAFTATLFGDPKTEGSQVTDLLPHFDEFLSILTEQDDTPLVDGVVISEHGFRRARALFMMRHSESKLTMTDLRPVGLPACHKDGSKLTVDVQMRVVKSKCALLENSKPAAGSDQSCSSEGENSSNAAQSTEDVFALWVSYSRQLHSPTEDDMLCLPNKSRKVSEVPPISPGQVSPVPSAQRIPQVESPSGEPLSQSSLLTQQLTEAASEPLVPQPLQRAAEARVAVPANDEVPTKKSISDYVILEDMGEGAYGQVKLTRSRRDPSKKVVLKYVTKNRILVDTWTRDRVLGTVPLEIHVLNFLRREGNRHPNIVEMEGFFEDDVNYYIEMVPHGLPGMDLFDYVELRANMEQDECRNIFYQVASAIDHLHNKASVVHRDIKDENVILDGEGRIKLIDFGSAAYIRSGPFDVFVGTIDYAAPEVLQGKPYLGKEQDVWALGILLYTIIYKENPFYNINEIMDHPLRVPFLPFTDDCLDLIRRMLDRNVQTRISITEVMNHPWMKLAANGNGNSNGSSSKSS</sequence>
<feature type="region of interest" description="Disordered" evidence="12">
    <location>
        <begin position="573"/>
        <end position="666"/>
    </location>
</feature>
<feature type="compositionally biased region" description="Low complexity" evidence="12">
    <location>
        <begin position="639"/>
        <end position="659"/>
    </location>
</feature>
<evidence type="ECO:0000256" key="9">
    <source>
        <dbReference type="ARBA" id="ARBA00022840"/>
    </source>
</evidence>
<dbReference type="InterPro" id="IPR057213">
    <property type="entry name" value="DUF7891"/>
</dbReference>
<evidence type="ECO:0000256" key="5">
    <source>
        <dbReference type="ARBA" id="ARBA00022553"/>
    </source>
</evidence>
<feature type="compositionally biased region" description="Basic and acidic residues" evidence="12">
    <location>
        <begin position="577"/>
        <end position="593"/>
    </location>
</feature>